<evidence type="ECO:0000256" key="3">
    <source>
        <dbReference type="ARBA" id="ARBA00013368"/>
    </source>
</evidence>
<comment type="subunit">
    <text evidence="2">Heterodimer of SbcC and SbcD.</text>
</comment>
<dbReference type="AlphaFoldDB" id="A0A3P1SCH1"/>
<name>A0A3P1SCH1_9ACTO</name>
<organism evidence="7 8">
    <name type="scientific">Schaalia canis</name>
    <dbReference type="NCBI Taxonomy" id="100469"/>
    <lineage>
        <taxon>Bacteria</taxon>
        <taxon>Bacillati</taxon>
        <taxon>Actinomycetota</taxon>
        <taxon>Actinomycetes</taxon>
        <taxon>Actinomycetales</taxon>
        <taxon>Actinomycetaceae</taxon>
        <taxon>Schaalia</taxon>
    </lineage>
</organism>
<evidence type="ECO:0000256" key="5">
    <source>
        <dbReference type="SAM" id="MobiDB-lite"/>
    </source>
</evidence>
<protein>
    <recommendedName>
        <fullName evidence="3">Nuclease SbcCD subunit C</fullName>
    </recommendedName>
</protein>
<dbReference type="Proteomes" id="UP000280444">
    <property type="component" value="Unassembled WGS sequence"/>
</dbReference>
<comment type="similarity">
    <text evidence="1">Belongs to the SMC family. SbcC subfamily.</text>
</comment>
<dbReference type="PANTHER" id="PTHR32114:SF2">
    <property type="entry name" value="ABC TRANSPORTER ABCH.3"/>
    <property type="match status" value="1"/>
</dbReference>
<dbReference type="OrthoDB" id="9795626at2"/>
<feature type="coiled-coil region" evidence="4">
    <location>
        <begin position="621"/>
        <end position="686"/>
    </location>
</feature>
<feature type="coiled-coil region" evidence="4">
    <location>
        <begin position="490"/>
        <end position="530"/>
    </location>
</feature>
<dbReference type="GO" id="GO:0016887">
    <property type="term" value="F:ATP hydrolysis activity"/>
    <property type="evidence" value="ECO:0007669"/>
    <property type="project" value="InterPro"/>
</dbReference>
<dbReference type="Pfam" id="PF13558">
    <property type="entry name" value="SbcC_Walker_B"/>
    <property type="match status" value="1"/>
</dbReference>
<dbReference type="GO" id="GO:0006302">
    <property type="term" value="P:double-strand break repair"/>
    <property type="evidence" value="ECO:0007669"/>
    <property type="project" value="InterPro"/>
</dbReference>
<evidence type="ECO:0000256" key="4">
    <source>
        <dbReference type="SAM" id="Coils"/>
    </source>
</evidence>
<keyword evidence="8" id="KW-1185">Reference proteome</keyword>
<dbReference type="EMBL" id="RQZF01000008">
    <property type="protein sequence ID" value="RRC94973.1"/>
    <property type="molecule type" value="Genomic_DNA"/>
</dbReference>
<evidence type="ECO:0000313" key="7">
    <source>
        <dbReference type="EMBL" id="RRC94973.1"/>
    </source>
</evidence>
<dbReference type="InterPro" id="IPR038729">
    <property type="entry name" value="Rad50/SbcC_AAA"/>
</dbReference>
<evidence type="ECO:0000259" key="6">
    <source>
        <dbReference type="Pfam" id="PF13476"/>
    </source>
</evidence>
<reference evidence="7 8" key="1">
    <citation type="submission" date="2018-11" db="EMBL/GenBank/DDBJ databases">
        <title>Genomes From Bacteria Associated with the Canine Oral Cavity: a Test Case for Automated Genome-Based Taxonomic Assignment.</title>
        <authorList>
            <person name="Coil D.A."/>
            <person name="Jospin G."/>
            <person name="Darling A.E."/>
            <person name="Wallis C."/>
            <person name="Davis I.J."/>
            <person name="Harris S."/>
            <person name="Eisen J.A."/>
            <person name="Holcombe L.J."/>
            <person name="O'Flynn C."/>
        </authorList>
    </citation>
    <scope>NUCLEOTIDE SEQUENCE [LARGE SCALE GENOMIC DNA]</scope>
    <source>
        <strain evidence="7 8">OH770</strain>
    </source>
</reference>
<evidence type="ECO:0000256" key="1">
    <source>
        <dbReference type="ARBA" id="ARBA00006930"/>
    </source>
</evidence>
<proteinExistence type="inferred from homology"/>
<dbReference type="Gene3D" id="3.40.50.300">
    <property type="entry name" value="P-loop containing nucleotide triphosphate hydrolases"/>
    <property type="match status" value="2"/>
</dbReference>
<dbReference type="InterPro" id="IPR027417">
    <property type="entry name" value="P-loop_NTPase"/>
</dbReference>
<dbReference type="SUPFAM" id="SSF52540">
    <property type="entry name" value="P-loop containing nucleoside triphosphate hydrolases"/>
    <property type="match status" value="1"/>
</dbReference>
<feature type="compositionally biased region" description="Basic and acidic residues" evidence="5">
    <location>
        <begin position="279"/>
        <end position="300"/>
    </location>
</feature>
<feature type="region of interest" description="Disordered" evidence="5">
    <location>
        <begin position="279"/>
        <end position="309"/>
    </location>
</feature>
<dbReference type="Pfam" id="PF13476">
    <property type="entry name" value="AAA_23"/>
    <property type="match status" value="1"/>
</dbReference>
<accession>A0A3P1SCH1</accession>
<dbReference type="PANTHER" id="PTHR32114">
    <property type="entry name" value="ABC TRANSPORTER ABCH.3"/>
    <property type="match status" value="1"/>
</dbReference>
<feature type="domain" description="Rad50/SbcC-type AAA" evidence="6">
    <location>
        <begin position="6"/>
        <end position="248"/>
    </location>
</feature>
<comment type="caution">
    <text evidence="7">The sequence shown here is derived from an EMBL/GenBank/DDBJ whole genome shotgun (WGS) entry which is preliminary data.</text>
</comment>
<feature type="region of interest" description="Disordered" evidence="5">
    <location>
        <begin position="235"/>
        <end position="254"/>
    </location>
</feature>
<evidence type="ECO:0000313" key="8">
    <source>
        <dbReference type="Proteomes" id="UP000280444"/>
    </source>
</evidence>
<evidence type="ECO:0000256" key="2">
    <source>
        <dbReference type="ARBA" id="ARBA00011322"/>
    </source>
</evidence>
<keyword evidence="4" id="KW-0175">Coiled coil</keyword>
<dbReference type="RefSeq" id="WP_124871108.1">
    <property type="nucleotide sequence ID" value="NZ_RQZF01000008.1"/>
</dbReference>
<gene>
    <name evidence="7" type="ORF">EII11_07775</name>
</gene>
<sequence length="1072" mass="117274">MKLHYLRIEGMGPFARAATIDFSRFDASGIFLLEGPTGSGKSSIIDAITFALYGDVARLSDASKDRLRSSYCAPNDPSRVECVFEVMSGFYRVTRTPSYVKPGRKTKVNATVQLERVTEDKEGAFHSVETLSRSHAEADAEITALVGLKKEQFLQTVVLPQGKFATFLSARSEARREILQDVFGTHIYQALQERFREAANEQAAAVDAARAGVSEARAQLHELTELYQLNASDELNSSADSTAPHAPSVEGDLFSIDAPEDDETLIMRLTQLLEHRGERLKEEHERRKEALADARRHEQRAQQAASDLATRDSLVQRLTELEGQAEEITALRQELTQAREAEIARPFIEDFDASYQALRAAHAQARLDLDQLEGQSSQDLPLPESLHTLCLTWSNTARGDEEEKTALPVPLSNLRAHATACEKLRARLSDLLPVEEGLAEREANLADLAQRIADIDSSREQAEVLISELPTRLEQAQKDYAQAQGSAHDLPLYEEKLQSLRQRYEHARTAEEDEARIPEAQRKVDEAAQAAQQADAHARALRTAWMADAASALARELNDDTPCPVCGSATHPSPATPQVEGEAVSHAHVEEADAARQAADRAFLSHRDALAHLTMRLQQERLNANGSCEELRAAIDAAEADLQVAQQAASDLASLSARIEELREQHQRALTQSVELREQAAALTQQRDLLATGIAADRQRCHEAAAPFASLSAHDEALAARISVVEQVISSLTEWAHQSEAFSASAARLSQALSIKIPAAAYIDCLDAGIDPTGDTELEDLQKVGRAVTECRERLRSAEELNGVESRLDAYHAAVASARDGLKNPAFEDLRGDEDVRLVHFCEQLSAAEDAYTQALARHERAAAHDESAQRAIDRFRQANAAFEAAVQAAEPARRLHALASATTPENLTRTPLAAWVLMARFEEVLAAANPRLLAISQGRYELIRVDDDGSQSRKSGLGVAVVDHDTETTRLPSTLSGGESFYVSLSLALGLADVVTGENGGVELHTMFIDEGFGSLDAATLETVMAQLHRLRDSGRTVGVISHVHEMATLIPDQIQVRWSSKEGSTVKIRA</sequence>